<dbReference type="PANTHER" id="PTHR46179:SF13">
    <property type="entry name" value="C2H2-TYPE DOMAIN-CONTAINING PROTEIN"/>
    <property type="match status" value="1"/>
</dbReference>
<keyword evidence="7" id="KW-0539">Nucleus</keyword>
<reference evidence="10" key="1">
    <citation type="journal article" date="2023" name="Commun. Biol.">
        <title>Genome analysis of Parmales, the sister group of diatoms, reveals the evolutionary specialization of diatoms from phago-mixotrophs to photoautotrophs.</title>
        <authorList>
            <person name="Ban H."/>
            <person name="Sato S."/>
            <person name="Yoshikawa S."/>
            <person name="Yamada K."/>
            <person name="Nakamura Y."/>
            <person name="Ichinomiya M."/>
            <person name="Sato N."/>
            <person name="Blanc-Mathieu R."/>
            <person name="Endo H."/>
            <person name="Kuwata A."/>
            <person name="Ogata H."/>
        </authorList>
    </citation>
    <scope>NUCLEOTIDE SEQUENCE [LARGE SCALE GENOMIC DNA]</scope>
    <source>
        <strain evidence="10">NIES 3699</strain>
    </source>
</reference>
<keyword evidence="4" id="KW-0862">Zinc</keyword>
<comment type="subcellular location">
    <subcellularLocation>
        <location evidence="1">Nucleus</location>
    </subcellularLocation>
</comment>
<keyword evidence="2" id="KW-0479">Metal-binding</keyword>
<protein>
    <recommendedName>
        <fullName evidence="8">C2H2-type domain-containing protein</fullName>
    </recommendedName>
</protein>
<dbReference type="PANTHER" id="PTHR46179">
    <property type="entry name" value="ZINC FINGER PROTEIN"/>
    <property type="match status" value="1"/>
</dbReference>
<dbReference type="GO" id="GO:0005634">
    <property type="term" value="C:nucleus"/>
    <property type="evidence" value="ECO:0007669"/>
    <property type="project" value="UniProtKB-SubCell"/>
</dbReference>
<evidence type="ECO:0000256" key="6">
    <source>
        <dbReference type="ARBA" id="ARBA00023163"/>
    </source>
</evidence>
<keyword evidence="10" id="KW-1185">Reference proteome</keyword>
<dbReference type="InterPro" id="IPR051061">
    <property type="entry name" value="Zinc_finger_trans_reg"/>
</dbReference>
<dbReference type="InterPro" id="IPR013087">
    <property type="entry name" value="Znf_C2H2_type"/>
</dbReference>
<dbReference type="Proteomes" id="UP001165160">
    <property type="component" value="Unassembled WGS sequence"/>
</dbReference>
<evidence type="ECO:0000256" key="5">
    <source>
        <dbReference type="ARBA" id="ARBA00023015"/>
    </source>
</evidence>
<sequence>MGAAHDQSSSLCLLAPPMEQKTELQTTKTKRNFVKDSNGHWMCDVPTCAYTAKAKSGLKYHQAAIHDINVVWTYCDVPGCNYKAKKASSIKPHKTANHNVEVEWFHCTTKGCKYKTKYPGSMKSHQRNKHDIDVVWYSCGVGDCKYKAKDSGRIKEHKRMRHDIDVRWYHCDIAGCAYKAKKGSSIKSHKKLRHKEAYAAMLRAKDQKDTASAVDLLMSAAVPVDQSTAVSAVAQPLPPSVVIEPIGESDQPTRNDLLTPPMPPPVPTAMPSMQPSLEMGMGMFQTQNWANAFDL</sequence>
<dbReference type="GO" id="GO:0008270">
    <property type="term" value="F:zinc ion binding"/>
    <property type="evidence" value="ECO:0007669"/>
    <property type="project" value="UniProtKB-KW"/>
</dbReference>
<evidence type="ECO:0000313" key="10">
    <source>
        <dbReference type="Proteomes" id="UP001165160"/>
    </source>
</evidence>
<evidence type="ECO:0000256" key="1">
    <source>
        <dbReference type="ARBA" id="ARBA00004123"/>
    </source>
</evidence>
<keyword evidence="3" id="KW-0863">Zinc-finger</keyword>
<evidence type="ECO:0000256" key="7">
    <source>
        <dbReference type="ARBA" id="ARBA00023242"/>
    </source>
</evidence>
<feature type="domain" description="C2H2-type" evidence="8">
    <location>
        <begin position="105"/>
        <end position="130"/>
    </location>
</feature>
<evidence type="ECO:0000256" key="4">
    <source>
        <dbReference type="ARBA" id="ARBA00022833"/>
    </source>
</evidence>
<dbReference type="SMART" id="SM00355">
    <property type="entry name" value="ZnF_C2H2"/>
    <property type="match status" value="5"/>
</dbReference>
<dbReference type="Gene3D" id="3.30.160.60">
    <property type="entry name" value="Classic Zinc Finger"/>
    <property type="match status" value="1"/>
</dbReference>
<dbReference type="AlphaFoldDB" id="A0A9W7CG87"/>
<feature type="domain" description="C2H2-type" evidence="8">
    <location>
        <begin position="41"/>
        <end position="66"/>
    </location>
</feature>
<feature type="domain" description="C2H2-type" evidence="8">
    <location>
        <begin position="73"/>
        <end position="98"/>
    </location>
</feature>
<accession>A0A9W7CG87</accession>
<evidence type="ECO:0000313" key="9">
    <source>
        <dbReference type="EMBL" id="GMI05992.1"/>
    </source>
</evidence>
<organism evidence="9 10">
    <name type="scientific">Triparma verrucosa</name>
    <dbReference type="NCBI Taxonomy" id="1606542"/>
    <lineage>
        <taxon>Eukaryota</taxon>
        <taxon>Sar</taxon>
        <taxon>Stramenopiles</taxon>
        <taxon>Ochrophyta</taxon>
        <taxon>Bolidophyceae</taxon>
        <taxon>Parmales</taxon>
        <taxon>Triparmaceae</taxon>
        <taxon>Triparma</taxon>
    </lineage>
</organism>
<evidence type="ECO:0000259" key="8">
    <source>
        <dbReference type="SMART" id="SM00355"/>
    </source>
</evidence>
<feature type="domain" description="C2H2-type" evidence="8">
    <location>
        <begin position="169"/>
        <end position="194"/>
    </location>
</feature>
<evidence type="ECO:0000256" key="3">
    <source>
        <dbReference type="ARBA" id="ARBA00022771"/>
    </source>
</evidence>
<feature type="domain" description="C2H2-type" evidence="8">
    <location>
        <begin position="137"/>
        <end position="162"/>
    </location>
</feature>
<name>A0A9W7CG87_9STRA</name>
<dbReference type="GO" id="GO:0006357">
    <property type="term" value="P:regulation of transcription by RNA polymerase II"/>
    <property type="evidence" value="ECO:0007669"/>
    <property type="project" value="TreeGrafter"/>
</dbReference>
<gene>
    <name evidence="9" type="ORF">TrVE_jg12779</name>
</gene>
<keyword evidence="6" id="KW-0804">Transcription</keyword>
<comment type="caution">
    <text evidence="9">The sequence shown here is derived from an EMBL/GenBank/DDBJ whole genome shotgun (WGS) entry which is preliminary data.</text>
</comment>
<evidence type="ECO:0000256" key="2">
    <source>
        <dbReference type="ARBA" id="ARBA00022723"/>
    </source>
</evidence>
<dbReference type="EMBL" id="BRXX01000340">
    <property type="protein sequence ID" value="GMI05992.1"/>
    <property type="molecule type" value="Genomic_DNA"/>
</dbReference>
<proteinExistence type="predicted"/>
<keyword evidence="5" id="KW-0805">Transcription regulation</keyword>